<dbReference type="GO" id="GO:0040003">
    <property type="term" value="P:chitin-based cuticle development"/>
    <property type="evidence" value="ECO:0007669"/>
    <property type="project" value="TreeGrafter"/>
</dbReference>
<evidence type="ECO:0000313" key="4">
    <source>
        <dbReference type="EMBL" id="CRK86820.1"/>
    </source>
</evidence>
<dbReference type="AlphaFoldDB" id="A0A1J1HHC3"/>
<dbReference type="STRING" id="568069.A0A1J1HHC3"/>
<organism evidence="4 5">
    <name type="scientific">Clunio marinus</name>
    <dbReference type="NCBI Taxonomy" id="568069"/>
    <lineage>
        <taxon>Eukaryota</taxon>
        <taxon>Metazoa</taxon>
        <taxon>Ecdysozoa</taxon>
        <taxon>Arthropoda</taxon>
        <taxon>Hexapoda</taxon>
        <taxon>Insecta</taxon>
        <taxon>Pterygota</taxon>
        <taxon>Neoptera</taxon>
        <taxon>Endopterygota</taxon>
        <taxon>Diptera</taxon>
        <taxon>Nematocera</taxon>
        <taxon>Chironomoidea</taxon>
        <taxon>Chironomidae</taxon>
        <taxon>Clunio</taxon>
    </lineage>
</organism>
<feature type="domain" description="DUF243" evidence="3">
    <location>
        <begin position="82"/>
        <end position="181"/>
    </location>
</feature>
<name>A0A1J1HHC3_9DIPT</name>
<dbReference type="Proteomes" id="UP000183832">
    <property type="component" value="Unassembled WGS sequence"/>
</dbReference>
<dbReference type="SMART" id="SM00690">
    <property type="entry name" value="DM5"/>
    <property type="match status" value="1"/>
</dbReference>
<dbReference type="PANTHER" id="PTHR31927">
    <property type="entry name" value="FI07246P-RELATED-RELATED"/>
    <property type="match status" value="1"/>
</dbReference>
<dbReference type="GO" id="GO:0008010">
    <property type="term" value="F:structural constituent of chitin-based larval cuticle"/>
    <property type="evidence" value="ECO:0007669"/>
    <property type="project" value="TreeGrafter"/>
</dbReference>
<dbReference type="EMBL" id="CVRI01000002">
    <property type="protein sequence ID" value="CRK86820.1"/>
    <property type="molecule type" value="Genomic_DNA"/>
</dbReference>
<dbReference type="OrthoDB" id="6376010at2759"/>
<dbReference type="Pfam" id="PF03103">
    <property type="entry name" value="DUF243"/>
    <property type="match status" value="1"/>
</dbReference>
<feature type="region of interest" description="Disordered" evidence="1">
    <location>
        <begin position="179"/>
        <end position="199"/>
    </location>
</feature>
<evidence type="ECO:0000313" key="5">
    <source>
        <dbReference type="Proteomes" id="UP000183832"/>
    </source>
</evidence>
<feature type="chain" id="PRO_5012249879" evidence="2">
    <location>
        <begin position="20"/>
        <end position="199"/>
    </location>
</feature>
<feature type="signal peptide" evidence="2">
    <location>
        <begin position="1"/>
        <end position="19"/>
    </location>
</feature>
<dbReference type="InterPro" id="IPR004145">
    <property type="entry name" value="DUF243"/>
</dbReference>
<evidence type="ECO:0000256" key="1">
    <source>
        <dbReference type="SAM" id="MobiDB-lite"/>
    </source>
</evidence>
<keyword evidence="5" id="KW-1185">Reference proteome</keyword>
<sequence length="199" mass="22574">MFKFMYFVIFLKILRQIECEAPSMFYNSRSQKYFTPTVRTDSEFQLPPAIPSTSYGFPAEPNYEAPTESSDYVPPTESTPAPIIFKHVYVHVPPPEPDYSPPQAVSAPSPVQKHYRIIFIKAPTLSVPTLPPLQALPQQEEKTIVYVLVKKPEDVPDNVIPTPTTTVPSKPEVYFIRYKTQQATTTQQPDPSDGGYYKK</sequence>
<dbReference type="PANTHER" id="PTHR31927:SF2">
    <property type="entry name" value="FI07246P-RELATED"/>
    <property type="match status" value="1"/>
</dbReference>
<dbReference type="GO" id="GO:0062129">
    <property type="term" value="C:chitin-based extracellular matrix"/>
    <property type="evidence" value="ECO:0007669"/>
    <property type="project" value="TreeGrafter"/>
</dbReference>
<evidence type="ECO:0000259" key="3">
    <source>
        <dbReference type="SMART" id="SM00690"/>
    </source>
</evidence>
<evidence type="ECO:0000256" key="2">
    <source>
        <dbReference type="SAM" id="SignalP"/>
    </source>
</evidence>
<keyword evidence="2" id="KW-0732">Signal</keyword>
<accession>A0A1J1HHC3</accession>
<protein>
    <submittedName>
        <fullName evidence="4">CLUMA_CG000649, isoform A</fullName>
    </submittedName>
</protein>
<reference evidence="4 5" key="1">
    <citation type="submission" date="2015-04" db="EMBL/GenBank/DDBJ databases">
        <authorList>
            <person name="Syromyatnikov M.Y."/>
            <person name="Popov V.N."/>
        </authorList>
    </citation>
    <scope>NUCLEOTIDE SEQUENCE [LARGE SCALE GENOMIC DNA]</scope>
</reference>
<proteinExistence type="predicted"/>
<gene>
    <name evidence="4" type="primary">similar to TweedleE</name>
    <name evidence="4" type="ORF">CLUMA_CG000649</name>
</gene>